<feature type="chain" id="PRO_5032866356" evidence="4">
    <location>
        <begin position="20"/>
        <end position="648"/>
    </location>
</feature>
<dbReference type="InterPro" id="IPR032675">
    <property type="entry name" value="LRR_dom_sf"/>
</dbReference>
<keyword evidence="3" id="KW-1133">Transmembrane helix</keyword>
<dbReference type="Pfam" id="PF13855">
    <property type="entry name" value="LRR_8"/>
    <property type="match status" value="1"/>
</dbReference>
<keyword evidence="1" id="KW-0433">Leucine-rich repeat</keyword>
<feature type="transmembrane region" description="Helical" evidence="3">
    <location>
        <begin position="337"/>
        <end position="360"/>
    </location>
</feature>
<dbReference type="PROSITE" id="PS51450">
    <property type="entry name" value="LRR"/>
    <property type="match status" value="1"/>
</dbReference>
<comment type="caution">
    <text evidence="5">The sequence shown here is derived from an EMBL/GenBank/DDBJ whole genome shotgun (WGS) entry which is preliminary data.</text>
</comment>
<keyword evidence="3" id="KW-0812">Transmembrane</keyword>
<dbReference type="PANTHER" id="PTHR24366:SF96">
    <property type="entry name" value="LEUCINE RICH REPEAT CONTAINING 53"/>
    <property type="match status" value="1"/>
</dbReference>
<proteinExistence type="predicted"/>
<evidence type="ECO:0000256" key="1">
    <source>
        <dbReference type="ARBA" id="ARBA00022614"/>
    </source>
</evidence>
<dbReference type="PANTHER" id="PTHR24366">
    <property type="entry name" value="IG(IMMUNOGLOBULIN) AND LRR(LEUCINE RICH REPEAT) DOMAINS"/>
    <property type="match status" value="1"/>
</dbReference>
<name>A0A816D8S2_ADIRI</name>
<evidence type="ECO:0000313" key="6">
    <source>
        <dbReference type="Proteomes" id="UP000663828"/>
    </source>
</evidence>
<dbReference type="Gene3D" id="3.80.10.10">
    <property type="entry name" value="Ribonuclease Inhibitor"/>
    <property type="match status" value="1"/>
</dbReference>
<keyword evidence="6" id="KW-1185">Reference proteome</keyword>
<organism evidence="5 6">
    <name type="scientific">Adineta ricciae</name>
    <name type="common">Rotifer</name>
    <dbReference type="NCBI Taxonomy" id="249248"/>
    <lineage>
        <taxon>Eukaryota</taxon>
        <taxon>Metazoa</taxon>
        <taxon>Spiralia</taxon>
        <taxon>Gnathifera</taxon>
        <taxon>Rotifera</taxon>
        <taxon>Eurotatoria</taxon>
        <taxon>Bdelloidea</taxon>
        <taxon>Adinetida</taxon>
        <taxon>Adinetidae</taxon>
        <taxon>Adineta</taxon>
    </lineage>
</organism>
<dbReference type="AlphaFoldDB" id="A0A816D8S2"/>
<keyword evidence="2" id="KW-0677">Repeat</keyword>
<reference evidence="5" key="1">
    <citation type="submission" date="2021-02" db="EMBL/GenBank/DDBJ databases">
        <authorList>
            <person name="Nowell W R."/>
        </authorList>
    </citation>
    <scope>NUCLEOTIDE SEQUENCE</scope>
</reference>
<evidence type="ECO:0000256" key="4">
    <source>
        <dbReference type="SAM" id="SignalP"/>
    </source>
</evidence>
<sequence length="648" mass="72348">MFTSLLLVNLLLLPYLVDSNCYSKSPQVWICNSTSRPTTQFDYQTVLTSPQLEKFFLRNYRLSELKIDDYSPTLRLLNASNNQFETVILTSKLRYTSVLRQLTLQSNNIQRLNIDTFVVPQSVEIISLANNRLEIVDARIFFHLKNLTKLDLRNNYLKRILPRLVLNLNVLLKNNPLECQCAPEFYRIVCEKSTNLKQSMDSNNCLAPYFSSQLASTHSLPYLRFSTFILTCPIDAQPPPVIIWSTPFGTLSSANSSRIDLLSSSNDEPIYAVLIALAGPFTARTRHTIHASDANQLTITEARAGLRHHISCSGINMLGTYTYEFDFDIDPYGKKHALWNIIYTMGFGFFMALVAGALCVTIKRTSYYSNDNLRTPPVYPTMTVNSAARTPPNFELNQWLSVAAANISGTLEQVRDRLRSGVQHVSEHMGQTMGRASELFTYSVQHAGGTIRHAAETSAAYLHSFRETSQQRLNTMRVQTVSSLRNPGNLMRAGMNMLTTQVNSLRDYCGVTTGQTIPPNYLIQQQLHQTQHSPGVMSYIHPHSHMLPITEDDESLIESTALLCPTNPTPYVGHTSAVLVANASGIGQLDAANSSALVALNNFNQDQNRDAATGGQMASGIGTFHDQADELISEPERLIIYGTQRPVC</sequence>
<keyword evidence="4" id="KW-0732">Signal</keyword>
<dbReference type="InterPro" id="IPR001611">
    <property type="entry name" value="Leu-rich_rpt"/>
</dbReference>
<keyword evidence="3" id="KW-0472">Membrane</keyword>
<evidence type="ECO:0000256" key="2">
    <source>
        <dbReference type="ARBA" id="ARBA00022737"/>
    </source>
</evidence>
<gene>
    <name evidence="5" type="ORF">XAT740_LOCUS51771</name>
</gene>
<feature type="signal peptide" evidence="4">
    <location>
        <begin position="1"/>
        <end position="19"/>
    </location>
</feature>
<dbReference type="Proteomes" id="UP000663828">
    <property type="component" value="Unassembled WGS sequence"/>
</dbReference>
<accession>A0A816D8S2</accession>
<protein>
    <submittedName>
        <fullName evidence="5">Uncharacterized protein</fullName>
    </submittedName>
</protein>
<dbReference type="SUPFAM" id="SSF52058">
    <property type="entry name" value="L domain-like"/>
    <property type="match status" value="1"/>
</dbReference>
<evidence type="ECO:0000256" key="3">
    <source>
        <dbReference type="SAM" id="Phobius"/>
    </source>
</evidence>
<evidence type="ECO:0000313" key="5">
    <source>
        <dbReference type="EMBL" id="CAF1631728.1"/>
    </source>
</evidence>
<dbReference type="EMBL" id="CAJNOR010008330">
    <property type="protein sequence ID" value="CAF1631728.1"/>
    <property type="molecule type" value="Genomic_DNA"/>
</dbReference>